<dbReference type="VEuPathDB" id="ToxoDB:TGGT1_290280"/>
<evidence type="ECO:0000313" key="2">
    <source>
        <dbReference type="EMBL" id="EPR59780.1"/>
    </source>
</evidence>
<reference evidence="2 3" key="1">
    <citation type="submission" date="2006-05" db="EMBL/GenBank/DDBJ databases">
        <authorList>
            <person name="Paulsen I."/>
        </authorList>
    </citation>
    <scope>NUCLEOTIDE SEQUENCE [LARGE SCALE GENOMIC DNA]</scope>
    <source>
        <strain evidence="2 3">GT1</strain>
    </source>
</reference>
<feature type="compositionally biased region" description="Basic and acidic residues" evidence="1">
    <location>
        <begin position="156"/>
        <end position="179"/>
    </location>
</feature>
<sequence length="179" mass="20643">MGGGGPRSPAAGGAARYGGACIVATGKKDVGIFSRNVHALFAEKAPLERFLCANWMARRDEVCREWRREVDEQHREKNVEREELEAVEETSGCPREKKRREAAEKEIRGIGSHGGIQQRKTKRATRRERRREQLSKRIPALAGPSMQWPRKGVFQENRKSDTTREKKRDSRMQRLYREK</sequence>
<dbReference type="Proteomes" id="UP000005641">
    <property type="component" value="Unassembled WGS sequence"/>
</dbReference>
<evidence type="ECO:0000313" key="3">
    <source>
        <dbReference type="Proteomes" id="UP000005641"/>
    </source>
</evidence>
<protein>
    <submittedName>
        <fullName evidence="2">Uncharacterized protein</fullName>
    </submittedName>
</protein>
<dbReference type="AlphaFoldDB" id="S7UPZ8"/>
<feature type="compositionally biased region" description="Basic residues" evidence="1">
    <location>
        <begin position="119"/>
        <end position="129"/>
    </location>
</feature>
<proteinExistence type="predicted"/>
<evidence type="ECO:0000256" key="1">
    <source>
        <dbReference type="SAM" id="MobiDB-lite"/>
    </source>
</evidence>
<reference evidence="2 3" key="2">
    <citation type="submission" date="2013-05" db="EMBL/GenBank/DDBJ databases">
        <authorList>
            <person name="Sibley D."/>
            <person name="Venepally P."/>
            <person name="Karamycheva S."/>
            <person name="Hadjithomas M."/>
            <person name="Khan A."/>
            <person name="Brunk B."/>
            <person name="Roos D."/>
            <person name="Caler E."/>
            <person name="Lorenzi H."/>
        </authorList>
    </citation>
    <scope>NUCLEOTIDE SEQUENCE [LARGE SCALE GENOMIC DNA]</scope>
    <source>
        <strain evidence="2 3">GT1</strain>
    </source>
</reference>
<gene>
    <name evidence="2" type="ORF">TGGT1_290280</name>
</gene>
<feature type="compositionally biased region" description="Basic and acidic residues" evidence="1">
    <location>
        <begin position="99"/>
        <end position="108"/>
    </location>
</feature>
<dbReference type="EMBL" id="AAQM03000209">
    <property type="protein sequence ID" value="EPR59780.1"/>
    <property type="molecule type" value="Genomic_DNA"/>
</dbReference>
<accession>S7UPZ8</accession>
<feature type="compositionally biased region" description="Basic and acidic residues" evidence="1">
    <location>
        <begin position="70"/>
        <end position="81"/>
    </location>
</feature>
<comment type="caution">
    <text evidence="2">The sequence shown here is derived from an EMBL/GenBank/DDBJ whole genome shotgun (WGS) entry which is preliminary data.</text>
</comment>
<name>S7UPZ8_TOXGG</name>
<organism evidence="2 3">
    <name type="scientific">Toxoplasma gondii (strain ATCC 50853 / GT1)</name>
    <dbReference type="NCBI Taxonomy" id="507601"/>
    <lineage>
        <taxon>Eukaryota</taxon>
        <taxon>Sar</taxon>
        <taxon>Alveolata</taxon>
        <taxon>Apicomplexa</taxon>
        <taxon>Conoidasida</taxon>
        <taxon>Coccidia</taxon>
        <taxon>Eucoccidiorida</taxon>
        <taxon>Eimeriorina</taxon>
        <taxon>Sarcocystidae</taxon>
        <taxon>Toxoplasma</taxon>
    </lineage>
</organism>
<feature type="region of interest" description="Disordered" evidence="1">
    <location>
        <begin position="70"/>
        <end position="179"/>
    </location>
</feature>